<dbReference type="SUPFAM" id="SSF53300">
    <property type="entry name" value="vWA-like"/>
    <property type="match status" value="1"/>
</dbReference>
<accession>A0ABU3D9Q4</accession>
<proteinExistence type="predicted"/>
<evidence type="ECO:0000256" key="1">
    <source>
        <dbReference type="ARBA" id="ARBA00004613"/>
    </source>
</evidence>
<dbReference type="InterPro" id="IPR036465">
    <property type="entry name" value="vWFA_dom_sf"/>
</dbReference>
<feature type="signal peptide" evidence="5">
    <location>
        <begin position="1"/>
        <end position="23"/>
    </location>
</feature>
<keyword evidence="8" id="KW-1185">Reference proteome</keyword>
<evidence type="ECO:0000313" key="7">
    <source>
        <dbReference type="EMBL" id="MDT0678268.1"/>
    </source>
</evidence>
<evidence type="ECO:0000256" key="5">
    <source>
        <dbReference type="SAM" id="SignalP"/>
    </source>
</evidence>
<dbReference type="InterPro" id="IPR052969">
    <property type="entry name" value="Thr-specific_kinase-like"/>
</dbReference>
<reference evidence="7 8" key="1">
    <citation type="submission" date="2023-09" db="EMBL/GenBank/DDBJ databases">
        <authorList>
            <person name="Rey-Velasco X."/>
        </authorList>
    </citation>
    <scope>NUCLEOTIDE SEQUENCE [LARGE SCALE GENOMIC DNA]</scope>
    <source>
        <strain evidence="7 8">F117</strain>
    </source>
</reference>
<sequence>MMKKSLFLLFMVCLFIISFSCSKDPISEDEGAVSEEGDPSGFLSSGSGSEGGGASGSGENEGGQGADDGEAGKITAGEWSDLDNWSFWKDLLNWQEYSEMPDYWNFYTSGRIVVEVKNTLGLPVNNVKVEIRSGDAVAWIARTDNFGVAQLWPGLFNKTEGNNSQNYILTVNDDPVAIQLVPFEDGVNEVTIKNPKPVSNKVELAFIVDATGSMSDELEFLKEDLKDVIRKVENKNASIKVSTGTVFYRDVEDDYLVKHSPFSRDINSTVSFINKQRAGGGGDFPEAVHTALNTALTELQWSEDAKSRIAFLLLDAPPHYESQVIDELHAAIKNAAEKGIKLIPVTASGIDKETEFLMRFFSLSTNGTYVFITNHSGIGNEHIEPSIGEYDVELLNELMVRLITKYSE</sequence>
<dbReference type="EMBL" id="JAVRHK010000018">
    <property type="protein sequence ID" value="MDT0678268.1"/>
    <property type="molecule type" value="Genomic_DNA"/>
</dbReference>
<dbReference type="PANTHER" id="PTHR47763:SF1">
    <property type="entry name" value="DUF659 DOMAIN-CONTAINING PROTEIN"/>
    <property type="match status" value="1"/>
</dbReference>
<gene>
    <name evidence="7" type="ORF">RM539_16920</name>
</gene>
<feature type="domain" description="VWFA" evidence="6">
    <location>
        <begin position="203"/>
        <end position="398"/>
    </location>
</feature>
<feature type="compositionally biased region" description="Acidic residues" evidence="4">
    <location>
        <begin position="28"/>
        <end position="38"/>
    </location>
</feature>
<keyword evidence="3 5" id="KW-0732">Signal</keyword>
<dbReference type="PROSITE" id="PS51257">
    <property type="entry name" value="PROKAR_LIPOPROTEIN"/>
    <property type="match status" value="1"/>
</dbReference>
<dbReference type="Pfam" id="PF25106">
    <property type="entry name" value="VWA_4"/>
    <property type="match status" value="1"/>
</dbReference>
<dbReference type="SMART" id="SM00327">
    <property type="entry name" value="VWA"/>
    <property type="match status" value="1"/>
</dbReference>
<feature type="compositionally biased region" description="Gly residues" evidence="4">
    <location>
        <begin position="48"/>
        <end position="66"/>
    </location>
</feature>
<organism evidence="7 8">
    <name type="scientific">Autumnicola musiva</name>
    <dbReference type="NCBI Taxonomy" id="3075589"/>
    <lineage>
        <taxon>Bacteria</taxon>
        <taxon>Pseudomonadati</taxon>
        <taxon>Bacteroidota</taxon>
        <taxon>Flavobacteriia</taxon>
        <taxon>Flavobacteriales</taxon>
        <taxon>Flavobacteriaceae</taxon>
        <taxon>Autumnicola</taxon>
    </lineage>
</organism>
<dbReference type="PROSITE" id="PS50234">
    <property type="entry name" value="VWFA"/>
    <property type="match status" value="1"/>
</dbReference>
<keyword evidence="2" id="KW-0964">Secreted</keyword>
<dbReference type="RefSeq" id="WP_311504604.1">
    <property type="nucleotide sequence ID" value="NZ_JAVRHK010000018.1"/>
</dbReference>
<dbReference type="Gene3D" id="3.40.50.410">
    <property type="entry name" value="von Willebrand factor, type A domain"/>
    <property type="match status" value="1"/>
</dbReference>
<evidence type="ECO:0000256" key="3">
    <source>
        <dbReference type="ARBA" id="ARBA00022729"/>
    </source>
</evidence>
<dbReference type="CDD" id="cd00198">
    <property type="entry name" value="vWFA"/>
    <property type="match status" value="1"/>
</dbReference>
<evidence type="ECO:0000313" key="8">
    <source>
        <dbReference type="Proteomes" id="UP001262582"/>
    </source>
</evidence>
<evidence type="ECO:0000259" key="6">
    <source>
        <dbReference type="PROSITE" id="PS50234"/>
    </source>
</evidence>
<comment type="caution">
    <text evidence="7">The sequence shown here is derived from an EMBL/GenBank/DDBJ whole genome shotgun (WGS) entry which is preliminary data.</text>
</comment>
<dbReference type="InterPro" id="IPR002035">
    <property type="entry name" value="VWF_A"/>
</dbReference>
<feature type="chain" id="PRO_5045687931" evidence="5">
    <location>
        <begin position="24"/>
        <end position="408"/>
    </location>
</feature>
<evidence type="ECO:0000256" key="2">
    <source>
        <dbReference type="ARBA" id="ARBA00022525"/>
    </source>
</evidence>
<dbReference type="PANTHER" id="PTHR47763">
    <property type="entry name" value="ALPHA-PROTEIN KINASE VWKA"/>
    <property type="match status" value="1"/>
</dbReference>
<protein>
    <submittedName>
        <fullName evidence="7">VWA domain-containing protein</fullName>
    </submittedName>
</protein>
<comment type="subcellular location">
    <subcellularLocation>
        <location evidence="1">Secreted</location>
    </subcellularLocation>
</comment>
<dbReference type="InterPro" id="IPR056861">
    <property type="entry name" value="HMCN1-like_VWA"/>
</dbReference>
<evidence type="ECO:0000256" key="4">
    <source>
        <dbReference type="SAM" id="MobiDB-lite"/>
    </source>
</evidence>
<feature type="region of interest" description="Disordered" evidence="4">
    <location>
        <begin position="28"/>
        <end position="73"/>
    </location>
</feature>
<dbReference type="Proteomes" id="UP001262582">
    <property type="component" value="Unassembled WGS sequence"/>
</dbReference>
<name>A0ABU3D9Q4_9FLAO</name>